<dbReference type="EMBL" id="BK016212">
    <property type="protein sequence ID" value="DAG02654.1"/>
    <property type="molecule type" value="Genomic_DNA"/>
</dbReference>
<proteinExistence type="predicted"/>
<reference evidence="1" key="1">
    <citation type="journal article" date="2021" name="Proc. Natl. Acad. Sci. U.S.A.">
        <title>A Catalog of Tens of Thousands of Viruses from Human Metagenomes Reveals Hidden Associations with Chronic Diseases.</title>
        <authorList>
            <person name="Tisza M.J."/>
            <person name="Buck C.B."/>
        </authorList>
    </citation>
    <scope>NUCLEOTIDE SEQUENCE</scope>
    <source>
        <strain evidence="1">CtUXy6</strain>
    </source>
</reference>
<accession>A0A8S5V7H2</accession>
<evidence type="ECO:0000313" key="1">
    <source>
        <dbReference type="EMBL" id="DAG02654.1"/>
    </source>
</evidence>
<protein>
    <submittedName>
        <fullName evidence="1">Uncharacterized protein</fullName>
    </submittedName>
</protein>
<organism evidence="1">
    <name type="scientific">CrAss-like virus sp. ctUXy6</name>
    <dbReference type="NCBI Taxonomy" id="2825835"/>
    <lineage>
        <taxon>Viruses</taxon>
        <taxon>Duplodnaviria</taxon>
        <taxon>Heunggongvirae</taxon>
        <taxon>Uroviricota</taxon>
        <taxon>Caudoviricetes</taxon>
        <taxon>Crassvirales</taxon>
    </lineage>
</organism>
<name>A0A8S5V7H2_9CAUD</name>
<sequence length="32" mass="3713">MRDYGKVCLTERIGVCVEDDVDRCKGYMVFIV</sequence>